<feature type="transmembrane region" description="Helical" evidence="1">
    <location>
        <begin position="396"/>
        <end position="412"/>
    </location>
</feature>
<feature type="transmembrane region" description="Helical" evidence="1">
    <location>
        <begin position="370"/>
        <end position="389"/>
    </location>
</feature>
<evidence type="ECO:0000256" key="1">
    <source>
        <dbReference type="SAM" id="Phobius"/>
    </source>
</evidence>
<feature type="transmembrane region" description="Helical" evidence="1">
    <location>
        <begin position="332"/>
        <end position="354"/>
    </location>
</feature>
<comment type="caution">
    <text evidence="2">The sequence shown here is derived from an EMBL/GenBank/DDBJ whole genome shotgun (WGS) entry which is preliminary data.</text>
</comment>
<keyword evidence="1" id="KW-0812">Transmembrane</keyword>
<feature type="transmembrane region" description="Helical" evidence="1">
    <location>
        <begin position="296"/>
        <end position="320"/>
    </location>
</feature>
<dbReference type="EMBL" id="BAAADD010000002">
    <property type="protein sequence ID" value="GAA0562669.1"/>
    <property type="molecule type" value="Genomic_DNA"/>
</dbReference>
<evidence type="ECO:0008006" key="4">
    <source>
        <dbReference type="Google" id="ProtNLM"/>
    </source>
</evidence>
<keyword evidence="1" id="KW-0472">Membrane</keyword>
<feature type="transmembrane region" description="Helical" evidence="1">
    <location>
        <begin position="129"/>
        <end position="149"/>
    </location>
</feature>
<reference evidence="2 3" key="1">
    <citation type="journal article" date="2019" name="Int. J. Syst. Evol. Microbiol.">
        <title>The Global Catalogue of Microorganisms (GCM) 10K type strain sequencing project: providing services to taxonomists for standard genome sequencing and annotation.</title>
        <authorList>
            <consortium name="The Broad Institute Genomics Platform"/>
            <consortium name="The Broad Institute Genome Sequencing Center for Infectious Disease"/>
            <person name="Wu L."/>
            <person name="Ma J."/>
        </authorList>
    </citation>
    <scope>NUCLEOTIDE SEQUENCE [LARGE SCALE GENOMIC DNA]</scope>
    <source>
        <strain evidence="2 3">JCM 15089</strain>
    </source>
</reference>
<gene>
    <name evidence="2" type="ORF">GCM10008942_08870</name>
</gene>
<dbReference type="RefSeq" id="WP_166932397.1">
    <property type="nucleotide sequence ID" value="NZ_BAAADD010000002.1"/>
</dbReference>
<proteinExistence type="predicted"/>
<name>A0ABN1EAW1_9PROT</name>
<sequence length="413" mass="44663">MIPLREANLRIVMLLAVFVLSAVLAAIRTAPARGTDELAHVSYVAQLQKADAPHDLANLKLLDPNTFRFRPVANYINHPPIYYAALAHMGPQLEGHPEALLWFRLINIVLAAAGLLTCFLLLPRETERLPFYAYAVPLLCIPVLIPLAGCVNNDNAAFVGGAVMLLGLKRLIETRRAGWLALALCGLVLASWAKLTGFLLGAGVLATVFVWLLRERRLPALWSVAAVVALVIAAIPYAQLMLAYGSPAPDTPAQHAALVAIARYAGWDGATRLSFPVYAIRFVGDFVAGWQPPRDAIQSAALVFPVFAIGVAAAGVWLAARRFASRMASSDEVLVVACAVAFVSMFVVHVWFSYQRHLSTGWMMDAYPRYYFPIAPFVPLAGLVAARAWSKHRDGLLTGLAAAPVLLLLASAL</sequence>
<keyword evidence="1" id="KW-1133">Transmembrane helix</keyword>
<feature type="transmembrane region" description="Helical" evidence="1">
    <location>
        <begin position="7"/>
        <end position="27"/>
    </location>
</feature>
<feature type="transmembrane region" description="Helical" evidence="1">
    <location>
        <begin position="101"/>
        <end position="122"/>
    </location>
</feature>
<accession>A0ABN1EAW1</accession>
<keyword evidence="3" id="KW-1185">Reference proteome</keyword>
<protein>
    <recommendedName>
        <fullName evidence="4">Glycosyltransferase RgtA/B/C/D-like domain-containing protein</fullName>
    </recommendedName>
</protein>
<evidence type="ECO:0000313" key="2">
    <source>
        <dbReference type="EMBL" id="GAA0562669.1"/>
    </source>
</evidence>
<feature type="transmembrane region" description="Helical" evidence="1">
    <location>
        <begin position="198"/>
        <end position="213"/>
    </location>
</feature>
<organism evidence="2 3">
    <name type="scientific">Rhizomicrobium electricum</name>
    <dbReference type="NCBI Taxonomy" id="480070"/>
    <lineage>
        <taxon>Bacteria</taxon>
        <taxon>Pseudomonadati</taxon>
        <taxon>Pseudomonadota</taxon>
        <taxon>Alphaproteobacteria</taxon>
        <taxon>Micropepsales</taxon>
        <taxon>Micropepsaceae</taxon>
        <taxon>Rhizomicrobium</taxon>
    </lineage>
</organism>
<feature type="transmembrane region" description="Helical" evidence="1">
    <location>
        <begin position="220"/>
        <end position="240"/>
    </location>
</feature>
<evidence type="ECO:0000313" key="3">
    <source>
        <dbReference type="Proteomes" id="UP001499951"/>
    </source>
</evidence>
<dbReference type="Proteomes" id="UP001499951">
    <property type="component" value="Unassembled WGS sequence"/>
</dbReference>